<evidence type="ECO:0000256" key="4">
    <source>
        <dbReference type="ARBA" id="ARBA00022741"/>
    </source>
</evidence>
<dbReference type="KEGG" id="mel:Metbo_0984"/>
<dbReference type="EMBL" id="CP002551">
    <property type="protein sequence ID" value="ADZ09231.1"/>
    <property type="molecule type" value="Genomic_DNA"/>
</dbReference>
<comment type="similarity">
    <text evidence="8">Belongs to the MobA family.</text>
</comment>
<evidence type="ECO:0000256" key="5">
    <source>
        <dbReference type="ARBA" id="ARBA00022842"/>
    </source>
</evidence>
<reference evidence="10 11" key="2">
    <citation type="journal article" date="2014" name="Int. J. Syst. Evol. Microbiol.">
        <title>Methanobacterium paludis sp. nov. and a novel strain of Methanobacterium lacus isolated from northern peatlands.</title>
        <authorList>
            <person name="Cadillo-Quiroz H."/>
            <person name="Brauer S.L."/>
            <person name="Goodson N."/>
            <person name="Yavitt J.B."/>
            <person name="Zinder S.H."/>
        </authorList>
    </citation>
    <scope>NUCLEOTIDE SEQUENCE [LARGE SCALE GENOMIC DNA]</scope>
    <source>
        <strain evidence="10 11">AL-21</strain>
    </source>
</reference>
<dbReference type="Pfam" id="PF12804">
    <property type="entry name" value="NTP_transf_3"/>
    <property type="match status" value="1"/>
</dbReference>
<dbReference type="OrthoDB" id="28434at2157"/>
<feature type="binding site" evidence="8">
    <location>
        <position position="19"/>
    </location>
    <ligand>
        <name>GTP</name>
        <dbReference type="ChEBI" id="CHEBI:37565"/>
    </ligand>
</feature>
<evidence type="ECO:0000256" key="2">
    <source>
        <dbReference type="ARBA" id="ARBA00022679"/>
    </source>
</evidence>
<dbReference type="RefSeq" id="WP_013644582.1">
    <property type="nucleotide sequence ID" value="NC_015216.1"/>
</dbReference>
<feature type="domain" description="MobA-like NTP transferase" evidence="9">
    <location>
        <begin position="4"/>
        <end position="173"/>
    </location>
</feature>
<dbReference type="Proteomes" id="UP000007490">
    <property type="component" value="Chromosome"/>
</dbReference>
<comment type="function">
    <text evidence="8">Transfers a GMP moiety from GTP to Mo-molybdopterin (Mo-MPT) cofactor (Moco or molybdenum cofactor) to form Mo-molybdopterin guanine dinucleotide (Mo-MGD) cofactor.</text>
</comment>
<name>F0TC80_METLA</name>
<keyword evidence="6 8" id="KW-0342">GTP-binding</keyword>
<comment type="domain">
    <text evidence="8">The N-terminal domain determines nucleotide recognition and specific binding, while the C-terminal domain determines the specific binding to the target protein.</text>
</comment>
<evidence type="ECO:0000256" key="6">
    <source>
        <dbReference type="ARBA" id="ARBA00023134"/>
    </source>
</evidence>
<keyword evidence="1 8" id="KW-0963">Cytoplasm</keyword>
<evidence type="ECO:0000313" key="10">
    <source>
        <dbReference type="EMBL" id="ADZ09231.1"/>
    </source>
</evidence>
<dbReference type="AlphaFoldDB" id="F0TC80"/>
<comment type="subcellular location">
    <subcellularLocation>
        <location evidence="8">Cytoplasm</location>
    </subcellularLocation>
</comment>
<dbReference type="eggNOG" id="arCOG01872">
    <property type="taxonomic scope" value="Archaea"/>
</dbReference>
<accession>F0TC80</accession>
<dbReference type="EC" id="2.7.7.77" evidence="8"/>
<dbReference type="STRING" id="877455.Metbo_0984"/>
<dbReference type="InterPro" id="IPR013482">
    <property type="entry name" value="Molybde_CF_guanTrfase"/>
</dbReference>
<keyword evidence="5 8" id="KW-0460">Magnesium</keyword>
<dbReference type="InterPro" id="IPR029044">
    <property type="entry name" value="Nucleotide-diphossugar_trans"/>
</dbReference>
<comment type="cofactor">
    <cofactor evidence="8">
        <name>Mg(2+)</name>
        <dbReference type="ChEBI" id="CHEBI:18420"/>
    </cofactor>
</comment>
<dbReference type="HAMAP" id="MF_00316">
    <property type="entry name" value="MobA"/>
    <property type="match status" value="1"/>
</dbReference>
<keyword evidence="3 8" id="KW-0479">Metal-binding</keyword>
<dbReference type="GO" id="GO:0005737">
    <property type="term" value="C:cytoplasm"/>
    <property type="evidence" value="ECO:0007669"/>
    <property type="project" value="UniProtKB-SubCell"/>
</dbReference>
<gene>
    <name evidence="8" type="primary">mobA</name>
    <name evidence="10" type="ordered locus">Metbo_0984</name>
</gene>
<comment type="catalytic activity">
    <reaction evidence="8">
        <text>Mo-molybdopterin + GTP + H(+) = Mo-molybdopterin guanine dinucleotide + diphosphate</text>
        <dbReference type="Rhea" id="RHEA:34243"/>
        <dbReference type="ChEBI" id="CHEBI:15378"/>
        <dbReference type="ChEBI" id="CHEBI:33019"/>
        <dbReference type="ChEBI" id="CHEBI:37565"/>
        <dbReference type="ChEBI" id="CHEBI:71302"/>
        <dbReference type="ChEBI" id="CHEBI:71310"/>
        <dbReference type="EC" id="2.7.7.77"/>
    </reaction>
</comment>
<keyword evidence="2 8" id="KW-0808">Transferase</keyword>
<keyword evidence="11" id="KW-1185">Reference proteome</keyword>
<dbReference type="GeneID" id="10277433"/>
<evidence type="ECO:0000259" key="9">
    <source>
        <dbReference type="Pfam" id="PF12804"/>
    </source>
</evidence>
<protein>
    <recommendedName>
        <fullName evidence="8">Probable molybdenum cofactor guanylyltransferase</fullName>
        <shortName evidence="8">MoCo guanylyltransferase</shortName>
        <ecNumber evidence="8">2.7.7.77</ecNumber>
    </recommendedName>
    <alternativeName>
        <fullName evidence="8">GTP:molybdopterin guanylyltransferase</fullName>
    </alternativeName>
    <alternativeName>
        <fullName evidence="8">Mo-MPT guanylyltransferase</fullName>
    </alternativeName>
    <alternativeName>
        <fullName evidence="8">Molybdopterin guanylyltransferase</fullName>
    </alternativeName>
    <alternativeName>
        <fullName evidence="8">Molybdopterin-guanine dinucleotide synthase</fullName>
        <shortName evidence="8">MGD synthase</shortName>
    </alternativeName>
</protein>
<dbReference type="InterPro" id="IPR025877">
    <property type="entry name" value="MobA-like_NTP_Trfase"/>
</dbReference>
<dbReference type="PANTHER" id="PTHR19136:SF81">
    <property type="entry name" value="MOLYBDENUM COFACTOR GUANYLYLTRANSFERASE"/>
    <property type="match status" value="1"/>
</dbReference>
<keyword evidence="7 8" id="KW-0501">Molybdenum cofactor biosynthesis</keyword>
<evidence type="ECO:0000256" key="3">
    <source>
        <dbReference type="ARBA" id="ARBA00022723"/>
    </source>
</evidence>
<organism evidence="10 11">
    <name type="scientific">Methanobacterium lacus (strain AL-21)</name>
    <dbReference type="NCBI Taxonomy" id="877455"/>
    <lineage>
        <taxon>Archaea</taxon>
        <taxon>Methanobacteriati</taxon>
        <taxon>Methanobacteriota</taxon>
        <taxon>Methanomada group</taxon>
        <taxon>Methanobacteria</taxon>
        <taxon>Methanobacteriales</taxon>
        <taxon>Methanobacteriaceae</taxon>
        <taxon>Methanobacterium</taxon>
    </lineage>
</organism>
<dbReference type="GO" id="GO:0061603">
    <property type="term" value="F:molybdenum cofactor guanylyltransferase activity"/>
    <property type="evidence" value="ECO:0007669"/>
    <property type="project" value="UniProtKB-EC"/>
</dbReference>
<feature type="binding site" evidence="8">
    <location>
        <begin position="7"/>
        <end position="9"/>
    </location>
    <ligand>
        <name>GTP</name>
        <dbReference type="ChEBI" id="CHEBI:37565"/>
    </ligand>
</feature>
<feature type="binding site" evidence="8">
    <location>
        <position position="106"/>
    </location>
    <ligand>
        <name>Mg(2+)</name>
        <dbReference type="ChEBI" id="CHEBI:18420"/>
    </ligand>
</feature>
<dbReference type="PANTHER" id="PTHR19136">
    <property type="entry name" value="MOLYBDENUM COFACTOR GUANYLYLTRANSFERASE"/>
    <property type="match status" value="1"/>
</dbReference>
<dbReference type="Gene3D" id="3.90.550.10">
    <property type="entry name" value="Spore Coat Polysaccharide Biosynthesis Protein SpsA, Chain A"/>
    <property type="match status" value="1"/>
</dbReference>
<comment type="caution">
    <text evidence="8">Lacks conserved residue(s) required for the propagation of feature annotation.</text>
</comment>
<proteinExistence type="inferred from homology"/>
<dbReference type="SUPFAM" id="SSF53448">
    <property type="entry name" value="Nucleotide-diphospho-sugar transferases"/>
    <property type="match status" value="1"/>
</dbReference>
<feature type="binding site" evidence="8">
    <location>
        <position position="77"/>
    </location>
    <ligand>
        <name>GTP</name>
        <dbReference type="ChEBI" id="CHEBI:37565"/>
    </ligand>
</feature>
<keyword evidence="4 8" id="KW-0547">Nucleotide-binding</keyword>
<evidence type="ECO:0000313" key="11">
    <source>
        <dbReference type="Proteomes" id="UP000007490"/>
    </source>
</evidence>
<reference evidence="11" key="1">
    <citation type="submission" date="2011-02" db="EMBL/GenBank/DDBJ databases">
        <title>Complete sequence of Methanobacterium sp. AL-21.</title>
        <authorList>
            <consortium name="US DOE Joint Genome Institute"/>
            <person name="Lucas S."/>
            <person name="Copeland A."/>
            <person name="Lapidus A."/>
            <person name="Cheng J.-F."/>
            <person name="Goodwin L."/>
            <person name="Pitluck S."/>
            <person name="Chertkov O."/>
            <person name="Detter J.C."/>
            <person name="Han C."/>
            <person name="Tapia R."/>
            <person name="Land M."/>
            <person name="Hauser L."/>
            <person name="Kyrpides N."/>
            <person name="Ivanova N."/>
            <person name="Mikhailova N."/>
            <person name="Pagani I."/>
            <person name="Cadillo-Quiroz H."/>
            <person name="Imachi H."/>
            <person name="Zinder S."/>
            <person name="Liu W."/>
            <person name="Woyke T."/>
        </authorList>
    </citation>
    <scope>NUCLEOTIDE SEQUENCE [LARGE SCALE GENOMIC DNA]</scope>
    <source>
        <strain evidence="11">AL-21</strain>
    </source>
</reference>
<dbReference type="GO" id="GO:0006777">
    <property type="term" value="P:Mo-molybdopterin cofactor biosynthetic process"/>
    <property type="evidence" value="ECO:0007669"/>
    <property type="project" value="UniProtKB-KW"/>
</dbReference>
<dbReference type="GO" id="GO:0005525">
    <property type="term" value="F:GTP binding"/>
    <property type="evidence" value="ECO:0007669"/>
    <property type="project" value="UniProtKB-UniRule"/>
</dbReference>
<dbReference type="GO" id="GO:0046872">
    <property type="term" value="F:metal ion binding"/>
    <property type="evidence" value="ECO:0007669"/>
    <property type="project" value="UniProtKB-KW"/>
</dbReference>
<dbReference type="CDD" id="cd02503">
    <property type="entry name" value="MobA"/>
    <property type="match status" value="1"/>
</dbReference>
<evidence type="ECO:0000256" key="7">
    <source>
        <dbReference type="ARBA" id="ARBA00023150"/>
    </source>
</evidence>
<evidence type="ECO:0000256" key="8">
    <source>
        <dbReference type="HAMAP-Rule" id="MF_00316"/>
    </source>
</evidence>
<evidence type="ECO:0000256" key="1">
    <source>
        <dbReference type="ARBA" id="ARBA00022490"/>
    </source>
</evidence>
<sequence length="203" mass="22936">MKSVIVLCGGLSTRMGQDKGSMNYHGKPMIVHVLESLNQVADEVVLVLRNEVQYNKYKNLLSKNAFLESSNFKILKDTIKDKGPLGGIYTGISAINSDKALIAPCDSPFISKELVTQLFEISKNYPDFESFVPIWSDGNMEPLHSIYPVRSKEIIEDLLLKDQKNVKALIKRLNVKYIKIDEFDLPKKSFLNLNSPQDISKVE</sequence>
<dbReference type="HOGENOM" id="CLU_055597_2_2_2"/>
<feature type="binding site" evidence="8">
    <location>
        <position position="106"/>
    </location>
    <ligand>
        <name>GTP</name>
        <dbReference type="ChEBI" id="CHEBI:37565"/>
    </ligand>
</feature>